<evidence type="ECO:0000259" key="3">
    <source>
        <dbReference type="PROSITE" id="PS51144"/>
    </source>
</evidence>
<comment type="similarity">
    <text evidence="1">Belongs to the alpha-carbonic anhydrase family.</text>
</comment>
<dbReference type="Proteomes" id="UP000494163">
    <property type="component" value="Chromosome 3R"/>
</dbReference>
<dbReference type="GO" id="GO:0004089">
    <property type="term" value="F:carbonate dehydratase activity"/>
    <property type="evidence" value="ECO:0007669"/>
    <property type="project" value="InterPro"/>
</dbReference>
<protein>
    <submittedName>
        <fullName evidence="4">Maker236</fullName>
    </submittedName>
</protein>
<name>A0A0M4F674_DROBS</name>
<dbReference type="Gene3D" id="3.10.200.10">
    <property type="entry name" value="Alpha carbonic anhydrase"/>
    <property type="match status" value="1"/>
</dbReference>
<dbReference type="SMART" id="SM01057">
    <property type="entry name" value="Carb_anhydrase"/>
    <property type="match status" value="1"/>
</dbReference>
<dbReference type="SUPFAM" id="SSF51069">
    <property type="entry name" value="Carbonic anhydrase"/>
    <property type="match status" value="1"/>
</dbReference>
<dbReference type="Pfam" id="PF00194">
    <property type="entry name" value="Carb_anhydrase"/>
    <property type="match status" value="1"/>
</dbReference>
<dbReference type="STRING" id="30019.A0A0M4F674"/>
<accession>A0A0M4F674</accession>
<dbReference type="InterPro" id="IPR036398">
    <property type="entry name" value="CA_dom_sf"/>
</dbReference>
<dbReference type="OrthoDB" id="429145at2759"/>
<dbReference type="PANTHER" id="PTHR18952">
    <property type="entry name" value="CARBONIC ANHYDRASE"/>
    <property type="match status" value="1"/>
</dbReference>
<dbReference type="OMA" id="CDETVSW"/>
<dbReference type="InterPro" id="IPR023561">
    <property type="entry name" value="Carbonic_anhydrase_a-class"/>
</dbReference>
<evidence type="ECO:0000313" key="4">
    <source>
        <dbReference type="EMBL" id="ALC47512.1"/>
    </source>
</evidence>
<feature type="region of interest" description="Disordered" evidence="2">
    <location>
        <begin position="22"/>
        <end position="43"/>
    </location>
</feature>
<reference evidence="4 5" key="1">
    <citation type="submission" date="2015-08" db="EMBL/GenBank/DDBJ databases">
        <title>Ancestral chromatin configuration constrains chromatin evolution on differentiating sex chromosomes in Drosophila.</title>
        <authorList>
            <person name="Zhou Q."/>
            <person name="Bachtrog D."/>
        </authorList>
    </citation>
    <scope>NUCLEOTIDE SEQUENCE [LARGE SCALE GENOMIC DNA]</scope>
    <source>
        <tissue evidence="4">Whole larvae</tissue>
    </source>
</reference>
<feature type="compositionally biased region" description="Basic and acidic residues" evidence="2">
    <location>
        <begin position="26"/>
        <end position="36"/>
    </location>
</feature>
<dbReference type="SMR" id="A0A0M4F674"/>
<dbReference type="InterPro" id="IPR001148">
    <property type="entry name" value="CA_dom"/>
</dbReference>
<organism evidence="4 5">
    <name type="scientific">Drosophila busckii</name>
    <name type="common">Fruit fly</name>
    <dbReference type="NCBI Taxonomy" id="30019"/>
    <lineage>
        <taxon>Eukaryota</taxon>
        <taxon>Metazoa</taxon>
        <taxon>Ecdysozoa</taxon>
        <taxon>Arthropoda</taxon>
        <taxon>Hexapoda</taxon>
        <taxon>Insecta</taxon>
        <taxon>Pterygota</taxon>
        <taxon>Neoptera</taxon>
        <taxon>Endopterygota</taxon>
        <taxon>Diptera</taxon>
        <taxon>Brachycera</taxon>
        <taxon>Muscomorpha</taxon>
        <taxon>Ephydroidea</taxon>
        <taxon>Drosophilidae</taxon>
        <taxon>Drosophila</taxon>
    </lineage>
</organism>
<dbReference type="CDD" id="cd00326">
    <property type="entry name" value="alpha_CA"/>
    <property type="match status" value="1"/>
</dbReference>
<sequence>MLLLLFVLPFYDDSVRIRHSGATDSKWSHSDQKHWPSECTGDRQSPINIDKPDAIPRTCNGPRCEVKPILLRNYWRRFKTAPHLINKGYTVSMNIPEVMCGKKPHITGALLKGNYIAEELHFHWGSANSNGAEHTINHRRYKAEMHIVHRRDKNDTSYNGDGDELAVLAIFLEKGNVTHGLSKLFDKMTLVRAYHTETEMCPTCSLWRLLGYIHTKSFYTYRGSLTTPGCHETVSWIVLKRPMRVSPSLLSYLWNLRNEKGARIHDNYRREQPVNHRDVISFGGE</sequence>
<feature type="domain" description="Alpha-carbonic anhydrase" evidence="3">
    <location>
        <begin position="25"/>
        <end position="283"/>
    </location>
</feature>
<dbReference type="PROSITE" id="PS51144">
    <property type="entry name" value="ALPHA_CA_2"/>
    <property type="match status" value="1"/>
</dbReference>
<dbReference type="GO" id="GO:0005737">
    <property type="term" value="C:cytoplasm"/>
    <property type="evidence" value="ECO:0007669"/>
    <property type="project" value="TreeGrafter"/>
</dbReference>
<dbReference type="EMBL" id="CP012526">
    <property type="protein sequence ID" value="ALC47512.1"/>
    <property type="molecule type" value="Genomic_DNA"/>
</dbReference>
<keyword evidence="5" id="KW-1185">Reference proteome</keyword>
<evidence type="ECO:0000256" key="1">
    <source>
        <dbReference type="ARBA" id="ARBA00010718"/>
    </source>
</evidence>
<dbReference type="AlphaFoldDB" id="A0A0M4F674"/>
<gene>
    <name evidence="4" type="ORF">Dbus_chr3Rg2262</name>
</gene>
<dbReference type="PANTHER" id="PTHR18952:SF137">
    <property type="entry name" value="CARBONIC ANHYDRASE"/>
    <property type="match status" value="1"/>
</dbReference>
<proteinExistence type="inferred from homology"/>
<evidence type="ECO:0000256" key="2">
    <source>
        <dbReference type="SAM" id="MobiDB-lite"/>
    </source>
</evidence>
<evidence type="ECO:0000313" key="5">
    <source>
        <dbReference type="Proteomes" id="UP000494163"/>
    </source>
</evidence>
<dbReference type="GO" id="GO:0008270">
    <property type="term" value="F:zinc ion binding"/>
    <property type="evidence" value="ECO:0007669"/>
    <property type="project" value="InterPro"/>
</dbReference>